<feature type="non-terminal residue" evidence="7">
    <location>
        <position position="1"/>
    </location>
</feature>
<keyword evidence="5" id="KW-0175">Coiled coil</keyword>
<dbReference type="PANTHER" id="PTHR35163">
    <property type="entry name" value="OS02G0467300 PROTEIN"/>
    <property type="match status" value="1"/>
</dbReference>
<dbReference type="PANTHER" id="PTHR35163:SF12">
    <property type="entry name" value="OS05G0134500 PROTEIN"/>
    <property type="match status" value="1"/>
</dbReference>
<keyword evidence="2 4" id="KW-0863">Zinc-finger</keyword>
<accession>A0A5J9UL99</accession>
<dbReference type="Pfam" id="PF06839">
    <property type="entry name" value="Zn_ribbon_GRF"/>
    <property type="match status" value="1"/>
</dbReference>
<evidence type="ECO:0000256" key="3">
    <source>
        <dbReference type="ARBA" id="ARBA00022833"/>
    </source>
</evidence>
<dbReference type="EMBL" id="RWGY01000013">
    <property type="protein sequence ID" value="TVU24512.1"/>
    <property type="molecule type" value="Genomic_DNA"/>
</dbReference>
<feature type="coiled-coil region" evidence="5">
    <location>
        <begin position="150"/>
        <end position="177"/>
    </location>
</feature>
<evidence type="ECO:0000256" key="1">
    <source>
        <dbReference type="ARBA" id="ARBA00022723"/>
    </source>
</evidence>
<dbReference type="Proteomes" id="UP000324897">
    <property type="component" value="Chromosome 2"/>
</dbReference>
<evidence type="ECO:0000256" key="2">
    <source>
        <dbReference type="ARBA" id="ARBA00022771"/>
    </source>
</evidence>
<comment type="caution">
    <text evidence="7">The sequence shown here is derived from an EMBL/GenBank/DDBJ whole genome shotgun (WGS) entry which is preliminary data.</text>
</comment>
<keyword evidence="8" id="KW-1185">Reference proteome</keyword>
<dbReference type="AlphaFoldDB" id="A0A5J9UL99"/>
<dbReference type="InterPro" id="IPR010666">
    <property type="entry name" value="Znf_GRF"/>
</dbReference>
<keyword evidence="3" id="KW-0862">Zinc</keyword>
<gene>
    <name evidence="7" type="ORF">EJB05_26954</name>
</gene>
<dbReference type="Gramene" id="TVU24512">
    <property type="protein sequence ID" value="TVU24512"/>
    <property type="gene ID" value="EJB05_26954"/>
</dbReference>
<feature type="domain" description="GRF-type" evidence="6">
    <location>
        <begin position="94"/>
        <end position="134"/>
    </location>
</feature>
<dbReference type="PROSITE" id="PS51999">
    <property type="entry name" value="ZF_GRF"/>
    <property type="match status" value="1"/>
</dbReference>
<keyword evidence="1" id="KW-0479">Metal-binding</keyword>
<evidence type="ECO:0000313" key="8">
    <source>
        <dbReference type="Proteomes" id="UP000324897"/>
    </source>
</evidence>
<evidence type="ECO:0000256" key="5">
    <source>
        <dbReference type="SAM" id="Coils"/>
    </source>
</evidence>
<evidence type="ECO:0000313" key="7">
    <source>
        <dbReference type="EMBL" id="TVU24512.1"/>
    </source>
</evidence>
<protein>
    <recommendedName>
        <fullName evidence="6">GRF-type domain-containing protein</fullName>
    </recommendedName>
</protein>
<sequence>MDHNRLRARRAQLCQVRDEEIISVASSPATLVDTHAAASVDSGSRNRKAASEGEHAASEYVVQYLVSDSPPDSMTNVPQGAISDSDNEDGPVKCKHGEPAVRKYCWEGADTGRYFYCCRRKEKACNFIKWIDDEWPKPVQTVLLTMWDVVRQYEEMAKKALEEKDAAVAALRASEERALRE</sequence>
<evidence type="ECO:0000256" key="4">
    <source>
        <dbReference type="PROSITE-ProRule" id="PRU01343"/>
    </source>
</evidence>
<name>A0A5J9UL99_9POAL</name>
<dbReference type="GO" id="GO:0008270">
    <property type="term" value="F:zinc ion binding"/>
    <property type="evidence" value="ECO:0007669"/>
    <property type="project" value="UniProtKB-KW"/>
</dbReference>
<reference evidence="7 8" key="1">
    <citation type="journal article" date="2019" name="Sci. Rep.">
        <title>A high-quality genome of Eragrostis curvula grass provides insights into Poaceae evolution and supports new strategies to enhance forage quality.</title>
        <authorList>
            <person name="Carballo J."/>
            <person name="Santos B.A.C.M."/>
            <person name="Zappacosta D."/>
            <person name="Garbus I."/>
            <person name="Selva J.P."/>
            <person name="Gallo C.A."/>
            <person name="Diaz A."/>
            <person name="Albertini E."/>
            <person name="Caccamo M."/>
            <person name="Echenique V."/>
        </authorList>
    </citation>
    <scope>NUCLEOTIDE SEQUENCE [LARGE SCALE GENOMIC DNA]</scope>
    <source>
        <strain evidence="8">cv. Victoria</strain>
        <tissue evidence="7">Leaf</tissue>
    </source>
</reference>
<proteinExistence type="predicted"/>
<organism evidence="7 8">
    <name type="scientific">Eragrostis curvula</name>
    <name type="common">weeping love grass</name>
    <dbReference type="NCBI Taxonomy" id="38414"/>
    <lineage>
        <taxon>Eukaryota</taxon>
        <taxon>Viridiplantae</taxon>
        <taxon>Streptophyta</taxon>
        <taxon>Embryophyta</taxon>
        <taxon>Tracheophyta</taxon>
        <taxon>Spermatophyta</taxon>
        <taxon>Magnoliopsida</taxon>
        <taxon>Liliopsida</taxon>
        <taxon>Poales</taxon>
        <taxon>Poaceae</taxon>
        <taxon>PACMAD clade</taxon>
        <taxon>Chloridoideae</taxon>
        <taxon>Eragrostideae</taxon>
        <taxon>Eragrostidinae</taxon>
        <taxon>Eragrostis</taxon>
    </lineage>
</organism>
<evidence type="ECO:0000259" key="6">
    <source>
        <dbReference type="PROSITE" id="PS51999"/>
    </source>
</evidence>